<dbReference type="InterPro" id="IPR045024">
    <property type="entry name" value="NDH-2"/>
</dbReference>
<dbReference type="PRINTS" id="PR00368">
    <property type="entry name" value="FADPNR"/>
</dbReference>
<dbReference type="PANTHER" id="PTHR43706:SF45">
    <property type="entry name" value="NADH DEHYDROGENASE-LIKE PROTEIN RV1812C"/>
    <property type="match status" value="1"/>
</dbReference>
<evidence type="ECO:0000256" key="5">
    <source>
        <dbReference type="ARBA" id="ARBA00023027"/>
    </source>
</evidence>
<keyword evidence="6" id="KW-1133">Transmembrane helix</keyword>
<reference evidence="8 9" key="1">
    <citation type="submission" date="2019-06" db="EMBL/GenBank/DDBJ databases">
        <title>Sequencing the genomes of 1000 actinobacteria strains.</title>
        <authorList>
            <person name="Klenk H.-P."/>
        </authorList>
    </citation>
    <scope>NUCLEOTIDE SEQUENCE [LARGE SCALE GENOMIC DNA]</scope>
    <source>
        <strain evidence="8 9">DSM 45043</strain>
    </source>
</reference>
<keyword evidence="5" id="KW-0520">NAD</keyword>
<dbReference type="Pfam" id="PF07992">
    <property type="entry name" value="Pyr_redox_2"/>
    <property type="match status" value="1"/>
</dbReference>
<dbReference type="PANTHER" id="PTHR43706">
    <property type="entry name" value="NADH DEHYDROGENASE"/>
    <property type="match status" value="1"/>
</dbReference>
<keyword evidence="4" id="KW-0560">Oxidoreductase</keyword>
<feature type="domain" description="FAD/NAD(P)-binding" evidence="7">
    <location>
        <begin position="12"/>
        <end position="346"/>
    </location>
</feature>
<comment type="caution">
    <text evidence="8">The sequence shown here is derived from an EMBL/GenBank/DDBJ whole genome shotgun (WGS) entry which is preliminary data.</text>
</comment>
<dbReference type="Proteomes" id="UP000316706">
    <property type="component" value="Unassembled WGS sequence"/>
</dbReference>
<dbReference type="EMBL" id="VFPO01000001">
    <property type="protein sequence ID" value="TQM67578.1"/>
    <property type="molecule type" value="Genomic_DNA"/>
</dbReference>
<comment type="similarity">
    <text evidence="1">Belongs to the NADH dehydrogenase family.</text>
</comment>
<name>A0A543IAF8_9ACTN</name>
<feature type="transmembrane region" description="Helical" evidence="6">
    <location>
        <begin position="12"/>
        <end position="29"/>
    </location>
</feature>
<evidence type="ECO:0000256" key="4">
    <source>
        <dbReference type="ARBA" id="ARBA00023002"/>
    </source>
</evidence>
<accession>A0A543IAF8</accession>
<keyword evidence="6" id="KW-0812">Transmembrane</keyword>
<keyword evidence="2" id="KW-0285">Flavoprotein</keyword>
<dbReference type="AlphaFoldDB" id="A0A543IAF8"/>
<evidence type="ECO:0000256" key="3">
    <source>
        <dbReference type="ARBA" id="ARBA00022827"/>
    </source>
</evidence>
<dbReference type="InterPro" id="IPR036188">
    <property type="entry name" value="FAD/NAD-bd_sf"/>
</dbReference>
<dbReference type="GO" id="GO:0003954">
    <property type="term" value="F:NADH dehydrogenase activity"/>
    <property type="evidence" value="ECO:0007669"/>
    <property type="project" value="InterPro"/>
</dbReference>
<dbReference type="Gene3D" id="3.50.50.100">
    <property type="match status" value="1"/>
</dbReference>
<dbReference type="InterPro" id="IPR023753">
    <property type="entry name" value="FAD/NAD-binding_dom"/>
</dbReference>
<evidence type="ECO:0000313" key="9">
    <source>
        <dbReference type="Proteomes" id="UP000316706"/>
    </source>
</evidence>
<keyword evidence="9" id="KW-1185">Reference proteome</keyword>
<sequence length="453" mass="50426">MPSQRTADSAKHIVIIGGGYVGMYTALRLQRKLRSELRRGEVAVTVVDPQSYMTYQPFLPEAAAGNLEPRHVVVPLRKVLRRCRVVNGSVTRIDHAARRVTIRPAGTKTAGVPERDIGYDMLVVALGSISRTLPIPGLADCGIGFKTVEESIFLRNHVLHQLDIAASNPGDEEVRRRALTFVFVGAGFAGVEAMAELEDMARDACKWYHDIDPEDMRWLMVEATDRILPEVGPEMGRWTAEALRRRGIEVKMETLLKSAEKRRIVLSDGEEFEAGTLVWTAGVKPHPVLRASDLPLDDKGRIRTTAELTVEGLEHVYAAGDNAAVPDLTGSGEFTAPNAQHAVRQAKRLGDNIVADVRGKPRKPYAHRYVGSVASLGLHKGVANVYGIKLRGLPAWFMHRTYHLSRMPTVNRKFRITMDWTLALFFRREIVSLGELESPRFEFELAAGRRDDV</sequence>
<protein>
    <submittedName>
        <fullName evidence="8">NADH dehydrogenase</fullName>
    </submittedName>
</protein>
<organism evidence="8 9">
    <name type="scientific">Actinomadura hallensis</name>
    <dbReference type="NCBI Taxonomy" id="337895"/>
    <lineage>
        <taxon>Bacteria</taxon>
        <taxon>Bacillati</taxon>
        <taxon>Actinomycetota</taxon>
        <taxon>Actinomycetes</taxon>
        <taxon>Streptosporangiales</taxon>
        <taxon>Thermomonosporaceae</taxon>
        <taxon>Actinomadura</taxon>
    </lineage>
</organism>
<keyword evidence="6" id="KW-0472">Membrane</keyword>
<dbReference type="SUPFAM" id="SSF51905">
    <property type="entry name" value="FAD/NAD(P)-binding domain"/>
    <property type="match status" value="1"/>
</dbReference>
<evidence type="ECO:0000256" key="1">
    <source>
        <dbReference type="ARBA" id="ARBA00005272"/>
    </source>
</evidence>
<evidence type="ECO:0000313" key="8">
    <source>
        <dbReference type="EMBL" id="TQM67578.1"/>
    </source>
</evidence>
<gene>
    <name evidence="8" type="ORF">FHX41_1194</name>
</gene>
<evidence type="ECO:0000256" key="2">
    <source>
        <dbReference type="ARBA" id="ARBA00022630"/>
    </source>
</evidence>
<keyword evidence="3" id="KW-0274">FAD</keyword>
<dbReference type="RefSeq" id="WP_141966550.1">
    <property type="nucleotide sequence ID" value="NZ_VFPO01000001.1"/>
</dbReference>
<proteinExistence type="inferred from homology"/>
<dbReference type="OrthoDB" id="9781621at2"/>
<evidence type="ECO:0000259" key="7">
    <source>
        <dbReference type="Pfam" id="PF07992"/>
    </source>
</evidence>
<evidence type="ECO:0000256" key="6">
    <source>
        <dbReference type="SAM" id="Phobius"/>
    </source>
</evidence>